<feature type="transmembrane region" description="Helical" evidence="2">
    <location>
        <begin position="103"/>
        <end position="128"/>
    </location>
</feature>
<feature type="compositionally biased region" description="Acidic residues" evidence="1">
    <location>
        <begin position="134"/>
        <end position="146"/>
    </location>
</feature>
<feature type="compositionally biased region" description="Low complexity" evidence="1">
    <location>
        <begin position="185"/>
        <end position="194"/>
    </location>
</feature>
<keyword evidence="2" id="KW-1133">Transmembrane helix</keyword>
<dbReference type="RefSeq" id="WP_343841276.1">
    <property type="nucleotide sequence ID" value="NZ_BAAADO010000004.1"/>
</dbReference>
<dbReference type="CDD" id="cd00093">
    <property type="entry name" value="HTH_XRE"/>
    <property type="match status" value="1"/>
</dbReference>
<dbReference type="PANTHER" id="PTHR34475:SF1">
    <property type="entry name" value="CYTOSKELETON PROTEIN RODZ"/>
    <property type="match status" value="1"/>
</dbReference>
<dbReference type="SUPFAM" id="SSF47413">
    <property type="entry name" value="lambda repressor-like DNA-binding domains"/>
    <property type="match status" value="1"/>
</dbReference>
<dbReference type="InterPro" id="IPR025194">
    <property type="entry name" value="RodZ-like_C"/>
</dbReference>
<keyword evidence="2" id="KW-0812">Transmembrane</keyword>
<dbReference type="InterPro" id="IPR001387">
    <property type="entry name" value="Cro/C1-type_HTH"/>
</dbReference>
<feature type="domain" description="HTH cro/C1-type" evidence="3">
    <location>
        <begin position="7"/>
        <end position="42"/>
    </location>
</feature>
<evidence type="ECO:0000313" key="5">
    <source>
        <dbReference type="Proteomes" id="UP001500880"/>
    </source>
</evidence>
<feature type="compositionally biased region" description="Basic and acidic residues" evidence="1">
    <location>
        <begin position="158"/>
        <end position="176"/>
    </location>
</feature>
<organism evidence="4 5">
    <name type="scientific">Salinibacillus aidingensis</name>
    <dbReference type="NCBI Taxonomy" id="237684"/>
    <lineage>
        <taxon>Bacteria</taxon>
        <taxon>Bacillati</taxon>
        <taxon>Bacillota</taxon>
        <taxon>Bacilli</taxon>
        <taxon>Bacillales</taxon>
        <taxon>Bacillaceae</taxon>
        <taxon>Salinibacillus</taxon>
    </lineage>
</organism>
<feature type="compositionally biased region" description="Polar residues" evidence="1">
    <location>
        <begin position="203"/>
        <end position="213"/>
    </location>
</feature>
<keyword evidence="2" id="KW-0472">Membrane</keyword>
<evidence type="ECO:0000256" key="1">
    <source>
        <dbReference type="SAM" id="MobiDB-lite"/>
    </source>
</evidence>
<accession>A0ABN1BF54</accession>
<dbReference type="Pfam" id="PF13464">
    <property type="entry name" value="RodZ_C"/>
    <property type="match status" value="1"/>
</dbReference>
<dbReference type="InterPro" id="IPR050400">
    <property type="entry name" value="Bact_Cytoskel_RodZ"/>
</dbReference>
<comment type="caution">
    <text evidence="4">The sequence shown here is derived from an EMBL/GenBank/DDBJ whole genome shotgun (WGS) entry which is preliminary data.</text>
</comment>
<dbReference type="PANTHER" id="PTHR34475">
    <property type="match status" value="1"/>
</dbReference>
<dbReference type="PROSITE" id="PS50943">
    <property type="entry name" value="HTH_CROC1"/>
    <property type="match status" value="1"/>
</dbReference>
<dbReference type="SMART" id="SM00530">
    <property type="entry name" value="HTH_XRE"/>
    <property type="match status" value="1"/>
</dbReference>
<feature type="region of interest" description="Disordered" evidence="1">
    <location>
        <begin position="73"/>
        <end position="100"/>
    </location>
</feature>
<keyword evidence="5" id="KW-1185">Reference proteome</keyword>
<dbReference type="EMBL" id="BAAADO010000004">
    <property type="protein sequence ID" value="GAA0496030.1"/>
    <property type="molecule type" value="Genomic_DNA"/>
</dbReference>
<dbReference type="Gene3D" id="1.10.260.40">
    <property type="entry name" value="lambda repressor-like DNA-binding domains"/>
    <property type="match status" value="1"/>
</dbReference>
<gene>
    <name evidence="4" type="ORF">GCM10008986_23620</name>
</gene>
<evidence type="ECO:0000313" key="4">
    <source>
        <dbReference type="EMBL" id="GAA0496030.1"/>
    </source>
</evidence>
<dbReference type="Proteomes" id="UP001500880">
    <property type="component" value="Unassembled WGS sequence"/>
</dbReference>
<evidence type="ECO:0000259" key="3">
    <source>
        <dbReference type="PROSITE" id="PS50943"/>
    </source>
</evidence>
<evidence type="ECO:0000256" key="2">
    <source>
        <dbReference type="SAM" id="Phobius"/>
    </source>
</evidence>
<proteinExistence type="predicted"/>
<protein>
    <submittedName>
        <fullName evidence="4">Helix-turn-helix domain-containing protein</fullName>
    </submittedName>
</protein>
<name>A0ABN1BF54_9BACI</name>
<reference evidence="4 5" key="1">
    <citation type="journal article" date="2019" name="Int. J. Syst. Evol. Microbiol.">
        <title>The Global Catalogue of Microorganisms (GCM) 10K type strain sequencing project: providing services to taxonomists for standard genome sequencing and annotation.</title>
        <authorList>
            <consortium name="The Broad Institute Genomics Platform"/>
            <consortium name="The Broad Institute Genome Sequencing Center for Infectious Disease"/>
            <person name="Wu L."/>
            <person name="Ma J."/>
        </authorList>
    </citation>
    <scope>NUCLEOTIDE SEQUENCE [LARGE SCALE GENOMIC DNA]</scope>
    <source>
        <strain evidence="4 5">JCM 12389</strain>
    </source>
</reference>
<dbReference type="Pfam" id="PF13413">
    <property type="entry name" value="HTH_25"/>
    <property type="match status" value="1"/>
</dbReference>
<feature type="region of interest" description="Disordered" evidence="1">
    <location>
        <begin position="134"/>
        <end position="213"/>
    </location>
</feature>
<sequence length="314" mass="35778">MELGQRLKEAREEKGLSLSDIQEMTKIQRRYLNAIEEGQFNILPGSFYTRAFIREYANTVGLNADQLFEEYENELPSPEQEEYERISRVQKHSKQPSSEKHSALFSVIPKILTVLLIVAIIVFAYFFYQQTIDPEESPEQDNPDEVEITRGDQSQQENKNDDNGSDQKETEKKENGDQNSEENENSGSSESNSDTGDAEKPQTEVNLTNQSKSGGLSAEYEVKLPDDKFNVTLTTSKKSWLTIRDANEQVIFDKMLTSDNSPKEFDFSDQKSVTMRIGQAAAVDIKVNDTNLKYAFDPKKPKNYVQDITLKVVQ</sequence>
<dbReference type="InterPro" id="IPR010982">
    <property type="entry name" value="Lambda_DNA-bd_dom_sf"/>
</dbReference>